<comment type="caution">
    <text evidence="8">The sequence shown here is derived from an EMBL/GenBank/DDBJ whole genome shotgun (WGS) entry which is preliminary data.</text>
</comment>
<dbReference type="InterPro" id="IPR007219">
    <property type="entry name" value="XnlR_reg_dom"/>
</dbReference>
<feature type="domain" description="Xylanolytic transcriptional activator regulatory" evidence="7">
    <location>
        <begin position="103"/>
        <end position="346"/>
    </location>
</feature>
<dbReference type="GO" id="GO:0006351">
    <property type="term" value="P:DNA-templated transcription"/>
    <property type="evidence" value="ECO:0007669"/>
    <property type="project" value="InterPro"/>
</dbReference>
<evidence type="ECO:0000256" key="5">
    <source>
        <dbReference type="ARBA" id="ARBA00023163"/>
    </source>
</evidence>
<dbReference type="GO" id="GO:0008270">
    <property type="term" value="F:zinc ion binding"/>
    <property type="evidence" value="ECO:0007669"/>
    <property type="project" value="InterPro"/>
</dbReference>
<dbReference type="CDD" id="cd12148">
    <property type="entry name" value="fungal_TF_MHR"/>
    <property type="match status" value="1"/>
</dbReference>
<gene>
    <name evidence="8" type="ORF">N7476_010678</name>
</gene>
<reference evidence="8" key="2">
    <citation type="journal article" date="2023" name="IMA Fungus">
        <title>Comparative genomic study of the Penicillium genus elucidates a diverse pangenome and 15 lateral gene transfer events.</title>
        <authorList>
            <person name="Petersen C."/>
            <person name="Sorensen T."/>
            <person name="Nielsen M.R."/>
            <person name="Sondergaard T.E."/>
            <person name="Sorensen J.L."/>
            <person name="Fitzpatrick D.A."/>
            <person name="Frisvad J.C."/>
            <person name="Nielsen K.L."/>
        </authorList>
    </citation>
    <scope>NUCLEOTIDE SEQUENCE</scope>
    <source>
        <strain evidence="8">IBT 21472</strain>
    </source>
</reference>
<dbReference type="GO" id="GO:0005634">
    <property type="term" value="C:nucleus"/>
    <property type="evidence" value="ECO:0007669"/>
    <property type="project" value="TreeGrafter"/>
</dbReference>
<dbReference type="Proteomes" id="UP001147746">
    <property type="component" value="Unassembled WGS sequence"/>
</dbReference>
<keyword evidence="5" id="KW-0804">Transcription</keyword>
<reference evidence="8" key="1">
    <citation type="submission" date="2022-12" db="EMBL/GenBank/DDBJ databases">
        <authorList>
            <person name="Petersen C."/>
        </authorList>
    </citation>
    <scope>NUCLEOTIDE SEQUENCE</scope>
    <source>
        <strain evidence="8">IBT 21472</strain>
    </source>
</reference>
<dbReference type="EMBL" id="JAPZBO010000010">
    <property type="protein sequence ID" value="KAJ5299121.1"/>
    <property type="molecule type" value="Genomic_DNA"/>
</dbReference>
<evidence type="ECO:0000256" key="4">
    <source>
        <dbReference type="ARBA" id="ARBA00023125"/>
    </source>
</evidence>
<dbReference type="PANTHER" id="PTHR31944:SF130">
    <property type="entry name" value="ZN(II)2CYS6 TRANSCRIPTION FACTO (EUROFUNG)"/>
    <property type="match status" value="1"/>
</dbReference>
<dbReference type="AlphaFoldDB" id="A0A9W9TYV1"/>
<organism evidence="8 9">
    <name type="scientific">Penicillium atrosanguineum</name>
    <dbReference type="NCBI Taxonomy" id="1132637"/>
    <lineage>
        <taxon>Eukaryota</taxon>
        <taxon>Fungi</taxon>
        <taxon>Dikarya</taxon>
        <taxon>Ascomycota</taxon>
        <taxon>Pezizomycotina</taxon>
        <taxon>Eurotiomycetes</taxon>
        <taxon>Eurotiomycetidae</taxon>
        <taxon>Eurotiales</taxon>
        <taxon>Aspergillaceae</taxon>
        <taxon>Penicillium</taxon>
    </lineage>
</organism>
<dbReference type="PANTHER" id="PTHR31944">
    <property type="entry name" value="HEME-RESPONSIVE ZINC FINGER TRANSCRIPTION FACTOR HAP1"/>
    <property type="match status" value="1"/>
</dbReference>
<name>A0A9W9TYV1_9EURO</name>
<dbReference type="GO" id="GO:0001228">
    <property type="term" value="F:DNA-binding transcription activator activity, RNA polymerase II-specific"/>
    <property type="evidence" value="ECO:0007669"/>
    <property type="project" value="TreeGrafter"/>
</dbReference>
<proteinExistence type="predicted"/>
<dbReference type="InterPro" id="IPR051430">
    <property type="entry name" value="Fungal_TF_Env_Response"/>
</dbReference>
<dbReference type="Pfam" id="PF04082">
    <property type="entry name" value="Fungal_trans"/>
    <property type="match status" value="1"/>
</dbReference>
<protein>
    <recommendedName>
        <fullName evidence="7">Xylanolytic transcriptional activator regulatory domain-containing protein</fullName>
    </recommendedName>
</protein>
<keyword evidence="2" id="KW-0862">Zinc</keyword>
<evidence type="ECO:0000313" key="8">
    <source>
        <dbReference type="EMBL" id="KAJ5299121.1"/>
    </source>
</evidence>
<keyword evidence="4" id="KW-0238">DNA-binding</keyword>
<evidence type="ECO:0000313" key="9">
    <source>
        <dbReference type="Proteomes" id="UP001147746"/>
    </source>
</evidence>
<keyword evidence="3" id="KW-0805">Transcription regulation</keyword>
<evidence type="ECO:0000256" key="1">
    <source>
        <dbReference type="ARBA" id="ARBA00022723"/>
    </source>
</evidence>
<accession>A0A9W9TYV1</accession>
<dbReference type="GO" id="GO:0000978">
    <property type="term" value="F:RNA polymerase II cis-regulatory region sequence-specific DNA binding"/>
    <property type="evidence" value="ECO:0007669"/>
    <property type="project" value="TreeGrafter"/>
</dbReference>
<keyword evidence="6" id="KW-0539">Nucleus</keyword>
<keyword evidence="1" id="KW-0479">Metal-binding</keyword>
<sequence length="566" mass="65059">MSDTQQLLEPEHAPKKENVIFRGKNFRTQYYGGSNPTSLIGDFPELRSFMRDSIKLHPSLPRVQRELKSLQMKWKVEKISSFPSVNASLLHLFPEEEIADQLIHIYLDTVETTYRVIHVPSFWEEYKSFRDDKHSSRPAFLVLMLLMMSTASCLSNESLTYVGDSAVARERAALWIEVSERWLQKQSQKQIYLSIWQIRCLLLLSKQVNVIKKKRIWTEAGTLLRQAMAAGFHRDPRFLGEKVSGFDREMRCRLWNTIAELELQASIDRGMPSSSAGIFSDCASILNIHDTDLTDEEKNESRAKNWDEYTGSSFLHVSRSSFALRVALNSVVNDISSPLQWEQIASYEELVTAELEKLPSWTKSTTDIKKGVLAGSILQIQLRQFLILLHTPFAKKRSPNSRCSVSRMICFQAAMNTLEQVQQLTKHNYYFFLLFRQEYFRAALVVCHNAYICCNVIGMSNPLHIKYILTSGKGDLFGANISSFIRYLEDSLILFEDRTTRTGTDFTRYWYISAARALLRSAVDPSDATMQEQQAIEHVARQYYRIRASQEDLHSAKNKVCLSSAS</sequence>
<evidence type="ECO:0000256" key="6">
    <source>
        <dbReference type="ARBA" id="ARBA00023242"/>
    </source>
</evidence>
<evidence type="ECO:0000256" key="2">
    <source>
        <dbReference type="ARBA" id="ARBA00022833"/>
    </source>
</evidence>
<evidence type="ECO:0000256" key="3">
    <source>
        <dbReference type="ARBA" id="ARBA00023015"/>
    </source>
</evidence>
<evidence type="ECO:0000259" key="7">
    <source>
        <dbReference type="Pfam" id="PF04082"/>
    </source>
</evidence>
<keyword evidence="9" id="KW-1185">Reference proteome</keyword>